<evidence type="ECO:0000256" key="10">
    <source>
        <dbReference type="ARBA" id="ARBA00022840"/>
    </source>
</evidence>
<dbReference type="GO" id="GO:0005524">
    <property type="term" value="F:ATP binding"/>
    <property type="evidence" value="ECO:0007669"/>
    <property type="project" value="UniProtKB-KW"/>
</dbReference>
<keyword evidence="6" id="KW-0808">Transferase</keyword>
<keyword evidence="10 13" id="KW-0067">ATP-binding</keyword>
<evidence type="ECO:0000256" key="8">
    <source>
        <dbReference type="ARBA" id="ARBA00022695"/>
    </source>
</evidence>
<keyword evidence="5" id="KW-0963">Cytoplasm</keyword>
<evidence type="ECO:0000256" key="11">
    <source>
        <dbReference type="ARBA" id="ARBA00029774"/>
    </source>
</evidence>
<dbReference type="PANTHER" id="PTHR17490:SF16">
    <property type="entry name" value="THREONYLCARBAMOYL-AMP SYNTHASE"/>
    <property type="match status" value="1"/>
</dbReference>
<name>A0A813KZS1_POLGL</name>
<feature type="binding site" evidence="13">
    <location>
        <position position="177"/>
    </location>
    <ligand>
        <name>ATP</name>
        <dbReference type="ChEBI" id="CHEBI:30616"/>
    </ligand>
</feature>
<comment type="subcellular location">
    <subcellularLocation>
        <location evidence="1">Cytoplasm</location>
    </subcellularLocation>
</comment>
<keyword evidence="9 13" id="KW-0547">Nucleotide-binding</keyword>
<dbReference type="InterPro" id="IPR038385">
    <property type="entry name" value="Sua5/YwlC_C"/>
</dbReference>
<feature type="binding site" evidence="13">
    <location>
        <position position="159"/>
    </location>
    <ligand>
        <name>L-threonine</name>
        <dbReference type="ChEBI" id="CHEBI:57926"/>
    </ligand>
</feature>
<feature type="binding site" evidence="13">
    <location>
        <position position="98"/>
    </location>
    <ligand>
        <name>L-threonine</name>
        <dbReference type="ChEBI" id="CHEBI:57926"/>
    </ligand>
</feature>
<gene>
    <name evidence="15" type="ORF">PGLA2088_LOCUS36809</name>
</gene>
<feature type="non-terminal residue" evidence="15">
    <location>
        <position position="367"/>
    </location>
</feature>
<dbReference type="InterPro" id="IPR050156">
    <property type="entry name" value="TC-AMP_synthase_SUA5"/>
</dbReference>
<feature type="binding site" evidence="13">
    <location>
        <position position="39"/>
    </location>
    <ligand>
        <name>L-threonine</name>
        <dbReference type="ChEBI" id="CHEBI:57926"/>
    </ligand>
</feature>
<evidence type="ECO:0000256" key="9">
    <source>
        <dbReference type="ARBA" id="ARBA00022741"/>
    </source>
</evidence>
<organism evidence="15 16">
    <name type="scientific">Polarella glacialis</name>
    <name type="common">Dinoflagellate</name>
    <dbReference type="NCBI Taxonomy" id="89957"/>
    <lineage>
        <taxon>Eukaryota</taxon>
        <taxon>Sar</taxon>
        <taxon>Alveolata</taxon>
        <taxon>Dinophyceae</taxon>
        <taxon>Suessiales</taxon>
        <taxon>Suessiaceae</taxon>
        <taxon>Polarella</taxon>
    </lineage>
</organism>
<evidence type="ECO:0000256" key="5">
    <source>
        <dbReference type="ARBA" id="ARBA00022490"/>
    </source>
</evidence>
<accession>A0A813KZS1</accession>
<dbReference type="GO" id="GO:0008033">
    <property type="term" value="P:tRNA processing"/>
    <property type="evidence" value="ECO:0007669"/>
    <property type="project" value="UniProtKB-KW"/>
</dbReference>
<comment type="caution">
    <text evidence="15">The sequence shown here is derived from an EMBL/GenBank/DDBJ whole genome shotgun (WGS) entry which is preliminary data.</text>
</comment>
<dbReference type="GO" id="GO:0005737">
    <property type="term" value="C:cytoplasm"/>
    <property type="evidence" value="ECO:0007669"/>
    <property type="project" value="UniProtKB-SubCell"/>
</dbReference>
<dbReference type="GO" id="GO:0006450">
    <property type="term" value="P:regulation of translational fidelity"/>
    <property type="evidence" value="ECO:0007669"/>
    <property type="project" value="TreeGrafter"/>
</dbReference>
<dbReference type="SUPFAM" id="SSF55821">
    <property type="entry name" value="YrdC/RibB"/>
    <property type="match status" value="1"/>
</dbReference>
<evidence type="ECO:0000256" key="1">
    <source>
        <dbReference type="ARBA" id="ARBA00004496"/>
    </source>
</evidence>
<dbReference type="EMBL" id="CAJNNW010032262">
    <property type="protein sequence ID" value="CAE8712049.1"/>
    <property type="molecule type" value="Genomic_DNA"/>
</dbReference>
<dbReference type="GO" id="GO:0000049">
    <property type="term" value="F:tRNA binding"/>
    <property type="evidence" value="ECO:0007669"/>
    <property type="project" value="TreeGrafter"/>
</dbReference>
<dbReference type="InterPro" id="IPR005145">
    <property type="entry name" value="Sua5_C"/>
</dbReference>
<evidence type="ECO:0000256" key="3">
    <source>
        <dbReference type="ARBA" id="ARBA00012584"/>
    </source>
</evidence>
<evidence type="ECO:0000259" key="14">
    <source>
        <dbReference type="PROSITE" id="PS51163"/>
    </source>
</evidence>
<dbReference type="Gene3D" id="3.90.870.10">
    <property type="entry name" value="DHBP synthase"/>
    <property type="match status" value="1"/>
</dbReference>
<evidence type="ECO:0000313" key="16">
    <source>
        <dbReference type="Proteomes" id="UP000626109"/>
    </source>
</evidence>
<feature type="binding site" evidence="13">
    <location>
        <position position="128"/>
    </location>
    <ligand>
        <name>ATP</name>
        <dbReference type="ChEBI" id="CHEBI:30616"/>
    </ligand>
</feature>
<dbReference type="GO" id="GO:0061710">
    <property type="term" value="F:L-threonylcarbamoyladenylate synthase"/>
    <property type="evidence" value="ECO:0007669"/>
    <property type="project" value="UniProtKB-EC"/>
</dbReference>
<dbReference type="EC" id="2.7.7.87" evidence="3"/>
<dbReference type="PROSITE" id="PS51163">
    <property type="entry name" value="YRDC"/>
    <property type="match status" value="1"/>
</dbReference>
<dbReference type="Gene3D" id="3.40.50.11030">
    <property type="entry name" value="Threonylcarbamoyl-AMP synthase, C-terminal domain"/>
    <property type="match status" value="1"/>
</dbReference>
<dbReference type="InterPro" id="IPR017945">
    <property type="entry name" value="DHBP_synth_RibB-like_a/b_dom"/>
</dbReference>
<feature type="binding site" evidence="13">
    <location>
        <position position="7"/>
    </location>
    <ligand>
        <name>L-threonine</name>
        <dbReference type="ChEBI" id="CHEBI:57926"/>
    </ligand>
</feature>
<protein>
    <recommendedName>
        <fullName evidence="4">Threonylcarbamoyl-AMP synthase</fullName>
        <ecNumber evidence="3">2.7.7.87</ecNumber>
    </recommendedName>
    <alternativeName>
        <fullName evidence="11">L-threonylcarbamoyladenylate synthase</fullName>
    </alternativeName>
</protein>
<dbReference type="Proteomes" id="UP000626109">
    <property type="component" value="Unassembled WGS sequence"/>
</dbReference>
<dbReference type="InterPro" id="IPR010923">
    <property type="entry name" value="T(6)A37_SUA5"/>
</dbReference>
<evidence type="ECO:0000256" key="4">
    <source>
        <dbReference type="ARBA" id="ARBA00015492"/>
    </source>
</evidence>
<dbReference type="PANTHER" id="PTHR17490">
    <property type="entry name" value="SUA5"/>
    <property type="match status" value="1"/>
</dbReference>
<dbReference type="Pfam" id="PF03481">
    <property type="entry name" value="Sua5_C"/>
    <property type="match status" value="1"/>
</dbReference>
<keyword evidence="8" id="KW-0548">Nucleotidyltransferase</keyword>
<evidence type="ECO:0000256" key="13">
    <source>
        <dbReference type="PIRSR" id="PIRSR004930-1"/>
    </source>
</evidence>
<feature type="binding site" evidence="13">
    <location>
        <position position="118"/>
    </location>
    <ligand>
        <name>ATP</name>
        <dbReference type="ChEBI" id="CHEBI:30616"/>
    </ligand>
</feature>
<evidence type="ECO:0000256" key="7">
    <source>
        <dbReference type="ARBA" id="ARBA00022694"/>
    </source>
</evidence>
<comment type="catalytic activity">
    <reaction evidence="12">
        <text>L-threonine + hydrogencarbonate + ATP = L-threonylcarbamoyladenylate + diphosphate + H2O</text>
        <dbReference type="Rhea" id="RHEA:36407"/>
        <dbReference type="ChEBI" id="CHEBI:15377"/>
        <dbReference type="ChEBI" id="CHEBI:17544"/>
        <dbReference type="ChEBI" id="CHEBI:30616"/>
        <dbReference type="ChEBI" id="CHEBI:33019"/>
        <dbReference type="ChEBI" id="CHEBI:57926"/>
        <dbReference type="ChEBI" id="CHEBI:73682"/>
        <dbReference type="EC" id="2.7.7.87"/>
    </reaction>
</comment>
<evidence type="ECO:0000256" key="6">
    <source>
        <dbReference type="ARBA" id="ARBA00022679"/>
    </source>
</evidence>
<evidence type="ECO:0000313" key="15">
    <source>
        <dbReference type="EMBL" id="CAE8712049.1"/>
    </source>
</evidence>
<keyword evidence="7" id="KW-0819">tRNA processing</keyword>
<feature type="domain" description="YrdC-like" evidence="14">
    <location>
        <begin position="1"/>
        <end position="181"/>
    </location>
</feature>
<comment type="similarity">
    <text evidence="2">Belongs to the SUA5 family.</text>
</comment>
<feature type="binding site" evidence="13">
    <location>
        <position position="120"/>
    </location>
    <ligand>
        <name>ATP</name>
        <dbReference type="ChEBI" id="CHEBI:30616"/>
    </ligand>
</feature>
<feature type="binding site" evidence="13">
    <location>
        <position position="236"/>
    </location>
    <ligand>
        <name>ATP</name>
        <dbReference type="ChEBI" id="CHEBI:30616"/>
    </ligand>
</feature>
<dbReference type="InterPro" id="IPR006070">
    <property type="entry name" value="Sua5-like_dom"/>
</dbReference>
<dbReference type="Pfam" id="PF01300">
    <property type="entry name" value="Sua5_yciO_yrdC"/>
    <property type="match status" value="1"/>
</dbReference>
<proteinExistence type="inferred from homology"/>
<evidence type="ECO:0000256" key="12">
    <source>
        <dbReference type="ARBA" id="ARBA00048366"/>
    </source>
</evidence>
<feature type="binding site" evidence="13">
    <location>
        <position position="30"/>
    </location>
    <ligand>
        <name>ATP</name>
        <dbReference type="ChEBI" id="CHEBI:30616"/>
    </ligand>
</feature>
<reference evidence="15" key="1">
    <citation type="submission" date="2021-02" db="EMBL/GenBank/DDBJ databases">
        <authorList>
            <person name="Dougan E. K."/>
            <person name="Rhodes N."/>
            <person name="Thang M."/>
            <person name="Chan C."/>
        </authorList>
    </citation>
    <scope>NUCLEOTIDE SEQUENCE</scope>
</reference>
<dbReference type="PIRSF" id="PIRSF004930">
    <property type="entry name" value="Tln_factor_SUA5"/>
    <property type="match status" value="1"/>
</dbReference>
<dbReference type="GO" id="GO:0003725">
    <property type="term" value="F:double-stranded RNA binding"/>
    <property type="evidence" value="ECO:0007669"/>
    <property type="project" value="InterPro"/>
</dbReference>
<evidence type="ECO:0000256" key="2">
    <source>
        <dbReference type="ARBA" id="ARBA00007663"/>
    </source>
</evidence>
<dbReference type="AlphaFoldDB" id="A0A813KZS1"/>
<sequence>VSFPTETVYGLGANGLDAAAVLAIYEAKGRPLSDPCILHVARAADALPLLALDDAPEARLLLEELGKAFWPGPLSIIGPARPVVPPEVTAGTGFVAVRCPAHEVARQLIAAAGVPLAAPSANRFGHISPTLAEHVFEDLGHVAGLRILDGGPCGVGIESTVVKLEVSSTQRRLVLLRRGGIPRERLELFLADCLQRGVWQEPIELESPAPTSGPAAACSKGEEEAQVSPGMLLKHYAPSVRTVLLSPDASAAEAPAPPLPTAAGRSVLIDFASKQSARHAMFFKVFDLCGQGDQAALSGTAEDACVQVFAVLRAAEAFAVAQEVDLICIGDFDPQGLGGYAEALHDRLFRSASGCRVTLRGSEFVPL</sequence>